<keyword evidence="2" id="KW-0436">Ligase</keyword>
<dbReference type="Proteomes" id="UP000199323">
    <property type="component" value="Unassembled WGS sequence"/>
</dbReference>
<gene>
    <name evidence="2" type="ORF">SAMN05216251_1343</name>
</gene>
<feature type="region of interest" description="Disordered" evidence="1">
    <location>
        <begin position="1"/>
        <end position="36"/>
    </location>
</feature>
<evidence type="ECO:0000256" key="1">
    <source>
        <dbReference type="SAM" id="MobiDB-lite"/>
    </source>
</evidence>
<name>A0A1I2MAS1_9ACTN</name>
<protein>
    <submittedName>
        <fullName evidence="2">2'-5' RNA ligase</fullName>
    </submittedName>
</protein>
<dbReference type="AlphaFoldDB" id="A0A1I2MAS1"/>
<dbReference type="Pfam" id="PF13563">
    <property type="entry name" value="2_5_RNA_ligase2"/>
    <property type="match status" value="1"/>
</dbReference>
<organism evidence="2 3">
    <name type="scientific">Actinacidiphila alni</name>
    <dbReference type="NCBI Taxonomy" id="380248"/>
    <lineage>
        <taxon>Bacteria</taxon>
        <taxon>Bacillati</taxon>
        <taxon>Actinomycetota</taxon>
        <taxon>Actinomycetes</taxon>
        <taxon>Kitasatosporales</taxon>
        <taxon>Streptomycetaceae</taxon>
        <taxon>Actinacidiphila</taxon>
    </lineage>
</organism>
<dbReference type="STRING" id="380248.SAMN05216251_1343"/>
<dbReference type="SUPFAM" id="SSF55144">
    <property type="entry name" value="LigT-like"/>
    <property type="match status" value="1"/>
</dbReference>
<reference evidence="2 3" key="1">
    <citation type="submission" date="2016-10" db="EMBL/GenBank/DDBJ databases">
        <authorList>
            <person name="de Groot N.N."/>
        </authorList>
    </citation>
    <scope>NUCLEOTIDE SEQUENCE [LARGE SCALE GENOMIC DNA]</scope>
    <source>
        <strain evidence="2 3">CGMCC 4.3510</strain>
    </source>
</reference>
<keyword evidence="3" id="KW-1185">Reference proteome</keyword>
<evidence type="ECO:0000313" key="2">
    <source>
        <dbReference type="EMBL" id="SFF87909.1"/>
    </source>
</evidence>
<accession>A0A1I2MAS1</accession>
<dbReference type="GO" id="GO:0016874">
    <property type="term" value="F:ligase activity"/>
    <property type="evidence" value="ECO:0007669"/>
    <property type="project" value="UniProtKB-KW"/>
</dbReference>
<evidence type="ECO:0000313" key="3">
    <source>
        <dbReference type="Proteomes" id="UP000199323"/>
    </source>
</evidence>
<feature type="compositionally biased region" description="Basic and acidic residues" evidence="1">
    <location>
        <begin position="1"/>
        <end position="11"/>
    </location>
</feature>
<dbReference type="Gene3D" id="3.90.1140.10">
    <property type="entry name" value="Cyclic phosphodiesterase"/>
    <property type="match status" value="1"/>
</dbReference>
<dbReference type="InterPro" id="IPR009097">
    <property type="entry name" value="Cyclic_Pdiesterase"/>
</dbReference>
<proteinExistence type="predicted"/>
<sequence>MRGMGEPHAEAKTTTGTDTGAEKETGPGGRRRPAGTTALVAVVPEAETVVGEVRKRYDPVAAEGVPPHLTVLYPFLPAGRIDARTRAELAGIFTGHAPFEVRFPRFGRFPGLLWLAPEPDGPVRALTSAVVARWPEAPPYGGAFGDPAPHLTVAQGQSDAVCAAVEEECAGALPGLRTRVAEVRLVVFDGTRWAEDTVFPLGG</sequence>
<dbReference type="EMBL" id="FONG01000034">
    <property type="protein sequence ID" value="SFF87909.1"/>
    <property type="molecule type" value="Genomic_DNA"/>
</dbReference>